<reference evidence="4" key="1">
    <citation type="submission" date="2017-06" db="EMBL/GenBank/DDBJ databases">
        <title>Genome analysis of Fimbriiglobus ruber SP5, the first member of the order Planctomycetales with confirmed chitinolytic capability.</title>
        <authorList>
            <person name="Ravin N.V."/>
            <person name="Rakitin A.L."/>
            <person name="Ivanova A.A."/>
            <person name="Beletsky A.V."/>
            <person name="Kulichevskaya I.S."/>
            <person name="Mardanov A.V."/>
            <person name="Dedysh S.N."/>
        </authorList>
    </citation>
    <scope>NUCLEOTIDE SEQUENCE [LARGE SCALE GENOMIC DNA]</scope>
    <source>
        <strain evidence="4">SP5</strain>
    </source>
</reference>
<evidence type="ECO:0000313" key="3">
    <source>
        <dbReference type="EMBL" id="OWK35677.1"/>
    </source>
</evidence>
<dbReference type="SMART" id="SM00564">
    <property type="entry name" value="PQQ"/>
    <property type="match status" value="2"/>
</dbReference>
<keyword evidence="4" id="KW-1185">Reference proteome</keyword>
<organism evidence="3 4">
    <name type="scientific">Fimbriiglobus ruber</name>
    <dbReference type="NCBI Taxonomy" id="1908690"/>
    <lineage>
        <taxon>Bacteria</taxon>
        <taxon>Pseudomonadati</taxon>
        <taxon>Planctomycetota</taxon>
        <taxon>Planctomycetia</taxon>
        <taxon>Gemmatales</taxon>
        <taxon>Gemmataceae</taxon>
        <taxon>Fimbriiglobus</taxon>
    </lineage>
</organism>
<keyword evidence="1" id="KW-0472">Membrane</keyword>
<dbReference type="Gene3D" id="2.130.10.10">
    <property type="entry name" value="YVTN repeat-like/Quinoprotein amine dehydrogenase"/>
    <property type="match status" value="1"/>
</dbReference>
<dbReference type="AlphaFoldDB" id="A0A225DHV7"/>
<proteinExistence type="predicted"/>
<evidence type="ECO:0000313" key="4">
    <source>
        <dbReference type="Proteomes" id="UP000214646"/>
    </source>
</evidence>
<protein>
    <submittedName>
        <fullName evidence="3">Putative polyvinylalcohol dehydrogenase</fullName>
    </submittedName>
</protein>
<comment type="caution">
    <text evidence="3">The sequence shown here is derived from an EMBL/GenBank/DDBJ whole genome shotgun (WGS) entry which is preliminary data.</text>
</comment>
<dbReference type="PANTHER" id="PTHR34512">
    <property type="entry name" value="CELL SURFACE PROTEIN"/>
    <property type="match status" value="1"/>
</dbReference>
<dbReference type="Proteomes" id="UP000214646">
    <property type="component" value="Unassembled WGS sequence"/>
</dbReference>
<dbReference type="InterPro" id="IPR002372">
    <property type="entry name" value="PQQ_rpt_dom"/>
</dbReference>
<dbReference type="Gene3D" id="2.40.10.480">
    <property type="match status" value="1"/>
</dbReference>
<dbReference type="PANTHER" id="PTHR34512:SF30">
    <property type="entry name" value="OUTER MEMBRANE PROTEIN ASSEMBLY FACTOR BAMB"/>
    <property type="match status" value="1"/>
</dbReference>
<gene>
    <name evidence="3" type="ORF">FRUB_08240</name>
</gene>
<dbReference type="InterPro" id="IPR011047">
    <property type="entry name" value="Quinoprotein_ADH-like_sf"/>
</dbReference>
<feature type="domain" description="Pyrrolo-quinoline quinone repeat" evidence="2">
    <location>
        <begin position="133"/>
        <end position="330"/>
    </location>
</feature>
<dbReference type="Pfam" id="PF13360">
    <property type="entry name" value="PQQ_2"/>
    <property type="match status" value="1"/>
</dbReference>
<evidence type="ECO:0000256" key="1">
    <source>
        <dbReference type="SAM" id="Phobius"/>
    </source>
</evidence>
<evidence type="ECO:0000259" key="2">
    <source>
        <dbReference type="Pfam" id="PF13360"/>
    </source>
</evidence>
<keyword evidence="1" id="KW-1133">Transmembrane helix</keyword>
<accession>A0A225DHV7</accession>
<feature type="transmembrane region" description="Helical" evidence="1">
    <location>
        <begin position="16"/>
        <end position="34"/>
    </location>
</feature>
<dbReference type="RefSeq" id="WP_088258838.1">
    <property type="nucleotide sequence ID" value="NZ_NIDE01000017.1"/>
</dbReference>
<dbReference type="OrthoDB" id="256964at2"/>
<sequence length="475" mass="50720">MRRPPTHRPGNTRRSALVVVAFFAFVGVGGYFFARQYKPHWFDSEGESATELAALKTAALAPAPPAAPDAGWPQWFGPNRDGRAPVGPLQTDWDAHPPQKVWSVPCGGGYSSVSVANDRAYVTDYQAAEGVERVVCLDAATGDTRWTYSAAADYSAMKTGYAAGPRAAPLVHAGRVYALGAAGALVCLEEPTGAGAEPRAVWAKHFVRDFGASVPTWGFASSPLLEGDTIIVQPGGKAGSVVAFDRDTGDIRWKAGTDPTGYSSPVAMTGAGVRQIIAMTGRSVFGLRPADGKVIWSAPWATQFDGNIATPVVAGDYVFLSSGYAKGCALWHLTPAGEGGVAASQVYFRKARVMQNHHSTCVTQDGFLYGFDSSLLRCVELRQGEVKEDWIARDAAGAAIQKGCLILADKHLIGLTESGTLFLADADPEEFHFRGAVRHALADPECWALPVLVDGRIYLRDKEKIVCYDARPEGK</sequence>
<name>A0A225DHV7_9BACT</name>
<dbReference type="InterPro" id="IPR015943">
    <property type="entry name" value="WD40/YVTN_repeat-like_dom_sf"/>
</dbReference>
<dbReference type="InterPro" id="IPR018391">
    <property type="entry name" value="PQQ_b-propeller_rpt"/>
</dbReference>
<keyword evidence="1" id="KW-0812">Transmembrane</keyword>
<dbReference type="SUPFAM" id="SSF50998">
    <property type="entry name" value="Quinoprotein alcohol dehydrogenase-like"/>
    <property type="match status" value="1"/>
</dbReference>
<dbReference type="EMBL" id="NIDE01000017">
    <property type="protein sequence ID" value="OWK35677.1"/>
    <property type="molecule type" value="Genomic_DNA"/>
</dbReference>